<dbReference type="Gene3D" id="3.40.50.620">
    <property type="entry name" value="HUPs"/>
    <property type="match status" value="1"/>
</dbReference>
<dbReference type="InterPro" id="IPR020058">
    <property type="entry name" value="Glu/Gln-tRNA-synth_Ib_cat-dom"/>
</dbReference>
<name>A0A832YRP6_9CREN</name>
<dbReference type="InterPro" id="IPR004526">
    <property type="entry name" value="Glu-tRNA-synth_arc/euk"/>
</dbReference>
<dbReference type="SUPFAM" id="SSF50715">
    <property type="entry name" value="Ribosomal protein L25-like"/>
    <property type="match status" value="1"/>
</dbReference>
<dbReference type="InterPro" id="IPR000924">
    <property type="entry name" value="Glu/Gln-tRNA-synth"/>
</dbReference>
<dbReference type="AlphaFoldDB" id="A0A832YRP6"/>
<dbReference type="PRINTS" id="PR00987">
    <property type="entry name" value="TRNASYNTHGLU"/>
</dbReference>
<accession>A0A832YRP6</accession>
<dbReference type="InterPro" id="IPR011035">
    <property type="entry name" value="Ribosomal_bL25/Gln-tRNA_synth"/>
</dbReference>
<dbReference type="EC" id="6.1.1.17" evidence="10"/>
<evidence type="ECO:0000256" key="4">
    <source>
        <dbReference type="ARBA" id="ARBA00022598"/>
    </source>
</evidence>
<evidence type="ECO:0000259" key="11">
    <source>
        <dbReference type="Pfam" id="PF00749"/>
    </source>
</evidence>
<gene>
    <name evidence="10" type="primary">gltX</name>
    <name evidence="13" type="ORF">EYH02_00310</name>
</gene>
<dbReference type="GO" id="GO:0004818">
    <property type="term" value="F:glutamate-tRNA ligase activity"/>
    <property type="evidence" value="ECO:0007669"/>
    <property type="project" value="UniProtKB-UniRule"/>
</dbReference>
<feature type="short sequence motif" description="'HIGH' region" evidence="10">
    <location>
        <begin position="117"/>
        <end position="127"/>
    </location>
</feature>
<dbReference type="PANTHER" id="PTHR43097:SF5">
    <property type="entry name" value="GLUTAMATE--TRNA LIGASE"/>
    <property type="match status" value="1"/>
</dbReference>
<dbReference type="Pfam" id="PF00749">
    <property type="entry name" value="tRNA-synt_1c"/>
    <property type="match status" value="1"/>
</dbReference>
<evidence type="ECO:0000256" key="1">
    <source>
        <dbReference type="ARBA" id="ARBA00004496"/>
    </source>
</evidence>
<sequence>MPTQLDGSEEAIDAEFVRRLAFRYAIQNALKYGKAKPGPVINKLLGENPHLRAYAREIANIVAQVVAEVNKMSVDELKQVAENLRISEEERREAEEKRLPPLPNVDRWGYVKTRFAPNPDFLIHLGNARAAILSYEYARMYGGKFVLRFEDTDPRIKRPLPEAYEMIREDLRWLGIKWDEEYIQSQRMEIYYDVAKKLLEVGGAYVDLCPPDKFRELRNRGVACPHRDEPPEVQLDRFEKMLSGEYGEGQAVLRIKTDLNHPDPAVRDWVAFRIIDTSRNPHPIVGDKYIVWPTYNFAAAVDDHLMGITHILRGREHAVNTVKQLFLYKHLGWEYPEVVHFGRVNLEGFILSKSKIKQLLKKYPERFLGIDDIRFGTLSALRRRGILPETVRQLIMELGVKHTDATLSWDNVAALNRKVADSLCRRVFVVLNPVRVVLEGLDLPINVKLRYHPTRSELGYREYVLTKPIVYIQRSDVELLKSNKVLRLMEFANVEYVEEHDGEVVARVRGFDVREAKKLGLQIVQWVPMEHSIKVDIYRAQGLKLHRYTGLAESAIRELVGEVVQMVRIGFGRIDKVLKSKVVVMFAHE</sequence>
<comment type="subcellular location">
    <subcellularLocation>
        <location evidence="1 10">Cytoplasm</location>
    </subcellularLocation>
</comment>
<keyword evidence="8 10" id="KW-0030">Aminoacyl-tRNA synthetase</keyword>
<dbReference type="InterPro" id="IPR020059">
    <property type="entry name" value="Glu/Gln-tRNA-synth_Ib_codon-bd"/>
</dbReference>
<feature type="domain" description="Glutamyl/glutaminyl-tRNA synthetase class Ib anti-codon binding" evidence="12">
    <location>
        <begin position="424"/>
        <end position="505"/>
    </location>
</feature>
<feature type="domain" description="Glutamyl/glutaminyl-tRNA synthetase class Ib catalytic" evidence="11">
    <location>
        <begin position="111"/>
        <end position="419"/>
    </location>
</feature>
<reference evidence="13" key="1">
    <citation type="journal article" date="2020" name="ISME J.">
        <title>Gammaproteobacteria mediating utilization of methyl-, sulfur- and petroleum organic compounds in deep ocean hydrothermal plumes.</title>
        <authorList>
            <person name="Zhou Z."/>
            <person name="Liu Y."/>
            <person name="Pan J."/>
            <person name="Cron B.R."/>
            <person name="Toner B.M."/>
            <person name="Anantharaman K."/>
            <person name="Breier J.A."/>
            <person name="Dick G.J."/>
            <person name="Li M."/>
        </authorList>
    </citation>
    <scope>NUCLEOTIDE SEQUENCE</scope>
    <source>
        <strain evidence="13">SZUA-1435</strain>
    </source>
</reference>
<organism evidence="13 14">
    <name type="scientific">Ignisphaera aggregans</name>
    <dbReference type="NCBI Taxonomy" id="334771"/>
    <lineage>
        <taxon>Archaea</taxon>
        <taxon>Thermoproteota</taxon>
        <taxon>Thermoprotei</taxon>
        <taxon>Desulfurococcales</taxon>
        <taxon>Desulfurococcaceae</taxon>
        <taxon>Ignisphaera</taxon>
    </lineage>
</organism>
<dbReference type="InterPro" id="IPR050132">
    <property type="entry name" value="Gln/Glu-tRNA_Ligase"/>
</dbReference>
<dbReference type="NCBIfam" id="TIGR00463">
    <property type="entry name" value="gltX_arch"/>
    <property type="match status" value="1"/>
</dbReference>
<dbReference type="InterPro" id="IPR020056">
    <property type="entry name" value="Rbsml_bL25/Gln-tRNA_synth_N"/>
</dbReference>
<comment type="function">
    <text evidence="10">Catalyzes the attachment of glutamate to tRNA(Glu) in a two-step reaction: glutamate is first activated by ATP to form Glu-AMP and then transferred to the acceptor end of tRNA(Glu).</text>
</comment>
<dbReference type="NCBIfam" id="NF003169">
    <property type="entry name" value="PRK04156.1"/>
    <property type="match status" value="1"/>
</dbReference>
<dbReference type="Pfam" id="PF03950">
    <property type="entry name" value="tRNA-synt_1c_C"/>
    <property type="match status" value="1"/>
</dbReference>
<evidence type="ECO:0000256" key="10">
    <source>
        <dbReference type="HAMAP-Rule" id="MF_02076"/>
    </source>
</evidence>
<evidence type="ECO:0000256" key="6">
    <source>
        <dbReference type="ARBA" id="ARBA00022840"/>
    </source>
</evidence>
<proteinExistence type="inferred from homology"/>
<dbReference type="InterPro" id="IPR014729">
    <property type="entry name" value="Rossmann-like_a/b/a_fold"/>
</dbReference>
<evidence type="ECO:0000256" key="2">
    <source>
        <dbReference type="ARBA" id="ARBA00008927"/>
    </source>
</evidence>
<keyword evidence="5 10" id="KW-0547">Nucleotide-binding</keyword>
<protein>
    <recommendedName>
        <fullName evidence="10">Glutamate--tRNA ligase</fullName>
        <ecNumber evidence="10">6.1.1.17</ecNumber>
    </recommendedName>
    <alternativeName>
        <fullName evidence="10">Glutamyl-tRNA synthetase</fullName>
        <shortName evidence="10">GluRS</shortName>
    </alternativeName>
</protein>
<comment type="catalytic activity">
    <reaction evidence="9 10">
        <text>tRNA(Glu) + L-glutamate + ATP = L-glutamyl-tRNA(Glu) + AMP + diphosphate</text>
        <dbReference type="Rhea" id="RHEA:23540"/>
        <dbReference type="Rhea" id="RHEA-COMP:9663"/>
        <dbReference type="Rhea" id="RHEA-COMP:9680"/>
        <dbReference type="ChEBI" id="CHEBI:29985"/>
        <dbReference type="ChEBI" id="CHEBI:30616"/>
        <dbReference type="ChEBI" id="CHEBI:33019"/>
        <dbReference type="ChEBI" id="CHEBI:78442"/>
        <dbReference type="ChEBI" id="CHEBI:78520"/>
        <dbReference type="ChEBI" id="CHEBI:456215"/>
        <dbReference type="EC" id="6.1.1.17"/>
    </reaction>
</comment>
<keyword evidence="7 10" id="KW-0648">Protein biosynthesis</keyword>
<evidence type="ECO:0000256" key="5">
    <source>
        <dbReference type="ARBA" id="ARBA00022741"/>
    </source>
</evidence>
<evidence type="ECO:0000259" key="12">
    <source>
        <dbReference type="Pfam" id="PF03950"/>
    </source>
</evidence>
<dbReference type="Gene3D" id="2.40.240.100">
    <property type="match status" value="1"/>
</dbReference>
<dbReference type="SUPFAM" id="SSF52374">
    <property type="entry name" value="Nucleotidylyl transferase"/>
    <property type="match status" value="1"/>
</dbReference>
<comment type="similarity">
    <text evidence="2 10">Belongs to the class-I aminoacyl-tRNA synthetase family. Glutamate--tRNA ligase type 2 subfamily.</text>
</comment>
<comment type="caution">
    <text evidence="13">The sequence shown here is derived from an EMBL/GenBank/DDBJ whole genome shotgun (WGS) entry which is preliminary data.</text>
</comment>
<keyword evidence="6 10" id="KW-0067">ATP-binding</keyword>
<dbReference type="HAMAP" id="MF_02076">
    <property type="entry name" value="Glu_tRNA_synth_type2"/>
    <property type="match status" value="1"/>
</dbReference>
<dbReference type="GO" id="GO:0005829">
    <property type="term" value="C:cytosol"/>
    <property type="evidence" value="ECO:0007669"/>
    <property type="project" value="TreeGrafter"/>
</dbReference>
<evidence type="ECO:0000256" key="3">
    <source>
        <dbReference type="ARBA" id="ARBA00022490"/>
    </source>
</evidence>
<dbReference type="GO" id="GO:0006424">
    <property type="term" value="P:glutamyl-tRNA aminoacylation"/>
    <property type="evidence" value="ECO:0007669"/>
    <property type="project" value="UniProtKB-UniRule"/>
</dbReference>
<dbReference type="Proteomes" id="UP000605805">
    <property type="component" value="Unassembled WGS sequence"/>
</dbReference>
<dbReference type="EMBL" id="DQTV01000007">
    <property type="protein sequence ID" value="HIP56505.1"/>
    <property type="molecule type" value="Genomic_DNA"/>
</dbReference>
<evidence type="ECO:0000313" key="14">
    <source>
        <dbReference type="Proteomes" id="UP000605805"/>
    </source>
</evidence>
<evidence type="ECO:0000313" key="13">
    <source>
        <dbReference type="EMBL" id="HIP56505.1"/>
    </source>
</evidence>
<dbReference type="Gene3D" id="2.40.240.10">
    <property type="entry name" value="Ribosomal Protein L25, Chain P"/>
    <property type="match status" value="1"/>
</dbReference>
<evidence type="ECO:0000256" key="9">
    <source>
        <dbReference type="ARBA" id="ARBA00048351"/>
    </source>
</evidence>
<dbReference type="GO" id="GO:0043604">
    <property type="term" value="P:amide biosynthetic process"/>
    <property type="evidence" value="ECO:0007669"/>
    <property type="project" value="TreeGrafter"/>
</dbReference>
<evidence type="ECO:0000256" key="8">
    <source>
        <dbReference type="ARBA" id="ARBA00023146"/>
    </source>
</evidence>
<dbReference type="PANTHER" id="PTHR43097">
    <property type="entry name" value="GLUTAMINE-TRNA LIGASE"/>
    <property type="match status" value="1"/>
</dbReference>
<keyword evidence="4 10" id="KW-0436">Ligase</keyword>
<evidence type="ECO:0000256" key="7">
    <source>
        <dbReference type="ARBA" id="ARBA00022917"/>
    </source>
</evidence>
<keyword evidence="3 10" id="KW-0963">Cytoplasm</keyword>
<dbReference type="GO" id="GO:0005524">
    <property type="term" value="F:ATP binding"/>
    <property type="evidence" value="ECO:0007669"/>
    <property type="project" value="UniProtKB-UniRule"/>
</dbReference>